<gene>
    <name evidence="2" type="ORF">DAERI_090152</name>
</gene>
<protein>
    <submittedName>
        <fullName evidence="2">Uncharacterized protein</fullName>
    </submittedName>
</protein>
<accession>A0A2I9D744</accession>
<proteinExistence type="predicted"/>
<keyword evidence="1" id="KW-0472">Membrane</keyword>
<dbReference type="AlphaFoldDB" id="A0A2I9D744"/>
<evidence type="ECO:0000313" key="3">
    <source>
        <dbReference type="Proteomes" id="UP000236569"/>
    </source>
</evidence>
<keyword evidence="1" id="KW-0812">Transmembrane</keyword>
<reference evidence="3" key="1">
    <citation type="submission" date="2018-01" db="EMBL/GenBank/DDBJ databases">
        <title>Draft Genome Sequence of the Radioresistant Bacterium Deinococcus aerius TR0125, Isolated from the Higher Atmosphere above Japan.</title>
        <authorList>
            <person name="Satoh K."/>
            <person name="Arai H."/>
            <person name="Sanzen T."/>
            <person name="Kawaguchi Y."/>
            <person name="Hayashi H."/>
            <person name="Yokobori S."/>
            <person name="Yamagishi A."/>
            <person name="Oono Y."/>
            <person name="Narumi I."/>
        </authorList>
    </citation>
    <scope>NUCLEOTIDE SEQUENCE [LARGE SCALE GENOMIC DNA]</scope>
    <source>
        <strain evidence="3">TR0125</strain>
    </source>
</reference>
<sequence>MLVVGLALVTLALAALTLGSFASLNPNAPLWLRSVGSVELLLSAQVGAAGLPAFTRAVALTVLTSVLAGLVAFLKPRT</sequence>
<organism evidence="2 3">
    <name type="scientific">Deinococcus aerius</name>
    <dbReference type="NCBI Taxonomy" id="200253"/>
    <lineage>
        <taxon>Bacteria</taxon>
        <taxon>Thermotogati</taxon>
        <taxon>Deinococcota</taxon>
        <taxon>Deinococci</taxon>
        <taxon>Deinococcales</taxon>
        <taxon>Deinococcaceae</taxon>
        <taxon>Deinococcus</taxon>
    </lineage>
</organism>
<feature type="transmembrane region" description="Helical" evidence="1">
    <location>
        <begin position="46"/>
        <end position="74"/>
    </location>
</feature>
<name>A0A2I9D744_9DEIO</name>
<keyword evidence="1" id="KW-1133">Transmembrane helix</keyword>
<evidence type="ECO:0000256" key="1">
    <source>
        <dbReference type="SAM" id="Phobius"/>
    </source>
</evidence>
<dbReference type="EMBL" id="BFAG01000009">
    <property type="protein sequence ID" value="GBF06566.1"/>
    <property type="molecule type" value="Genomic_DNA"/>
</dbReference>
<keyword evidence="3" id="KW-1185">Reference proteome</keyword>
<evidence type="ECO:0000313" key="2">
    <source>
        <dbReference type="EMBL" id="GBF06566.1"/>
    </source>
</evidence>
<dbReference type="Proteomes" id="UP000236569">
    <property type="component" value="Unassembled WGS sequence"/>
</dbReference>
<comment type="caution">
    <text evidence="2">The sequence shown here is derived from an EMBL/GenBank/DDBJ whole genome shotgun (WGS) entry which is preliminary data.</text>
</comment>